<dbReference type="GO" id="GO:0005737">
    <property type="term" value="C:cytoplasm"/>
    <property type="evidence" value="ECO:0007669"/>
    <property type="project" value="InterPro"/>
</dbReference>
<dbReference type="Pfam" id="PF01411">
    <property type="entry name" value="tRNA-synt_2c"/>
    <property type="match status" value="1"/>
</dbReference>
<dbReference type="SUPFAM" id="SSF101353">
    <property type="entry name" value="Putative anticodon-binding domain of alanyl-tRNA synthetase (AlaRS)"/>
    <property type="match status" value="1"/>
</dbReference>
<name>A0A7T0FYE6_9BACT</name>
<proteinExistence type="predicted"/>
<sequence>MKFFIEKGKKIYSLNKFFVDTGLGLERLIGIFNSTFVFKNFTSLKYSNYRGKLYRKYLIFLKNILKIKANYQTRILIDHISTSIELLNAGINVSNSGRGFILKKLIRRLLFYFISYKINFQTINSILKRYSLESNKINAYNRCTIVFKNEYFSLINFEKNAKDFLLKLILKNKTIKKDWTEFVYFVYQTHGLKLIFLKNHINLHRTFIN</sequence>
<dbReference type="GO" id="GO:0006419">
    <property type="term" value="P:alanyl-tRNA aminoacylation"/>
    <property type="evidence" value="ECO:0007669"/>
    <property type="project" value="InterPro"/>
</dbReference>
<dbReference type="InterPro" id="IPR018164">
    <property type="entry name" value="Ala-tRNA-synth_IIc_N"/>
</dbReference>
<dbReference type="InterPro" id="IPR002318">
    <property type="entry name" value="Ala-tRNA-lgiase_IIc"/>
</dbReference>
<dbReference type="GO" id="GO:0005524">
    <property type="term" value="F:ATP binding"/>
    <property type="evidence" value="ECO:0007669"/>
    <property type="project" value="InterPro"/>
</dbReference>
<dbReference type="InterPro" id="IPR018162">
    <property type="entry name" value="Ala-tRNA-ligase_IIc_anticod-bd"/>
</dbReference>
<dbReference type="GO" id="GO:0004813">
    <property type="term" value="F:alanine-tRNA ligase activity"/>
    <property type="evidence" value="ECO:0007669"/>
    <property type="project" value="InterPro"/>
</dbReference>
<dbReference type="EMBL" id="CP039370">
    <property type="protein sequence ID" value="QPJ58596.1"/>
    <property type="molecule type" value="Genomic_DNA"/>
</dbReference>
<evidence type="ECO:0000313" key="2">
    <source>
        <dbReference type="EMBL" id="QPJ58596.1"/>
    </source>
</evidence>
<evidence type="ECO:0000259" key="1">
    <source>
        <dbReference type="Pfam" id="PF01411"/>
    </source>
</evidence>
<gene>
    <name evidence="2" type="ORF">E5P55_00540</name>
</gene>
<dbReference type="Proteomes" id="UP000594451">
    <property type="component" value="Chromosome"/>
</dbReference>
<feature type="domain" description="Alanyl-tRNA synthetase class IIc N-terminal" evidence="1">
    <location>
        <begin position="10"/>
        <end position="119"/>
    </location>
</feature>
<dbReference type="PRINTS" id="PR00980">
    <property type="entry name" value="TRNASYNTHALA"/>
</dbReference>
<evidence type="ECO:0000313" key="3">
    <source>
        <dbReference type="Proteomes" id="UP000594451"/>
    </source>
</evidence>
<reference evidence="2 3" key="1">
    <citation type="journal article" date="2020" name="Sci. Rep.">
        <title>Morphology, ultrastructure, genomics, and phylogeny of Euplotes vanleeuwenhoeki sp. nov. and its ultra-reduced endosymbiont Candidatus Pinguicoccus supinus sp. nov.</title>
        <authorList>
            <person name="Serra V."/>
            <person name="Gammuto L."/>
            <person name="Nitla V."/>
            <person name="Castelli M."/>
            <person name="Lanzoni O."/>
            <person name="Sassera D."/>
            <person name="Bandi C."/>
            <person name="Sandeep B.V."/>
            <person name="Verni F."/>
            <person name="Modeo L."/>
            <person name="Petroni G."/>
        </authorList>
    </citation>
    <scope>NUCLEOTIDE SEQUENCE [LARGE SCALE GENOMIC DNA]</scope>
    <source>
        <strain evidence="2 3">KKR18_Esm</strain>
    </source>
</reference>
<dbReference type="KEGG" id="psup:E5P55_00540"/>
<protein>
    <recommendedName>
        <fullName evidence="1">Alanyl-tRNA synthetase class IIc N-terminal domain-containing protein</fullName>
    </recommendedName>
</protein>
<accession>A0A7T0FYE6</accession>
<organism evidence="2 3">
    <name type="scientific">Candidatus Pinguicoccus supinus</name>
    <dbReference type="NCBI Taxonomy" id="2529394"/>
    <lineage>
        <taxon>Bacteria</taxon>
        <taxon>Pseudomonadati</taxon>
        <taxon>Verrucomicrobiota</taxon>
        <taxon>Candidatus Pinguicoccus</taxon>
    </lineage>
</organism>
<dbReference type="AlphaFoldDB" id="A0A7T0FYE6"/>
<keyword evidence="3" id="KW-1185">Reference proteome</keyword>